<accession>A0A371ILI0</accession>
<dbReference type="NCBIfam" id="TIGR03426">
    <property type="entry name" value="shape_MreD"/>
    <property type="match status" value="1"/>
</dbReference>
<comment type="caution">
    <text evidence="9">The sequence shown here is derived from an EMBL/GenBank/DDBJ whole genome shotgun (WGS) entry which is preliminary data.</text>
</comment>
<dbReference type="GO" id="GO:0005886">
    <property type="term" value="C:plasma membrane"/>
    <property type="evidence" value="ECO:0007669"/>
    <property type="project" value="UniProtKB-SubCell"/>
</dbReference>
<name>A0A371ILI0_9FIRM</name>
<keyword evidence="7 8" id="KW-0472">Membrane</keyword>
<keyword evidence="5" id="KW-0133">Cell shape</keyword>
<evidence type="ECO:0000256" key="7">
    <source>
        <dbReference type="ARBA" id="ARBA00023136"/>
    </source>
</evidence>
<keyword evidence="6 8" id="KW-1133">Transmembrane helix</keyword>
<dbReference type="EMBL" id="MBEW02000008">
    <property type="protein sequence ID" value="RDY21345.1"/>
    <property type="molecule type" value="Genomic_DNA"/>
</dbReference>
<dbReference type="InterPro" id="IPR007227">
    <property type="entry name" value="Cell_shape_determining_MreD"/>
</dbReference>
<sequence>MSGINMKNIIILIVGIFIAILTATVLNFFDLLSQPDFLMIFIFLVCLYSKSQDTPLIIISLVLGIIYDILIARYQGFYSISFFLTAVALTYLKNKLLRDKLSAVFFVCFTVLIINAIYRTIFSIYPYFNLIISNKFIISNIQFILSNSIVLYLALLITIKAVKIR</sequence>
<evidence type="ECO:0000313" key="9">
    <source>
        <dbReference type="EMBL" id="RDY21345.1"/>
    </source>
</evidence>
<evidence type="ECO:0000256" key="1">
    <source>
        <dbReference type="ARBA" id="ARBA00004651"/>
    </source>
</evidence>
<feature type="transmembrane region" description="Helical" evidence="8">
    <location>
        <begin position="76"/>
        <end position="92"/>
    </location>
</feature>
<feature type="transmembrane region" description="Helical" evidence="8">
    <location>
        <begin position="104"/>
        <end position="125"/>
    </location>
</feature>
<feature type="transmembrane region" description="Helical" evidence="8">
    <location>
        <begin position="32"/>
        <end position="48"/>
    </location>
</feature>
<evidence type="ECO:0000256" key="6">
    <source>
        <dbReference type="ARBA" id="ARBA00022989"/>
    </source>
</evidence>
<dbReference type="Proteomes" id="UP000093352">
    <property type="component" value="Unassembled WGS sequence"/>
</dbReference>
<dbReference type="GO" id="GO:0008360">
    <property type="term" value="P:regulation of cell shape"/>
    <property type="evidence" value="ECO:0007669"/>
    <property type="project" value="UniProtKB-KW"/>
</dbReference>
<evidence type="ECO:0000256" key="2">
    <source>
        <dbReference type="ARBA" id="ARBA00007776"/>
    </source>
</evidence>
<feature type="transmembrane region" description="Helical" evidence="8">
    <location>
        <begin position="9"/>
        <end position="26"/>
    </location>
</feature>
<dbReference type="AlphaFoldDB" id="A0A371ILI0"/>
<keyword evidence="10" id="KW-1185">Reference proteome</keyword>
<keyword evidence="3" id="KW-1003">Cell membrane</keyword>
<comment type="subcellular location">
    <subcellularLocation>
        <location evidence="1">Cell membrane</location>
        <topology evidence="1">Multi-pass membrane protein</topology>
    </subcellularLocation>
</comment>
<organism evidence="9 10">
    <name type="scientific">Criibacterium bergeronii</name>
    <dbReference type="NCBI Taxonomy" id="1871336"/>
    <lineage>
        <taxon>Bacteria</taxon>
        <taxon>Bacillati</taxon>
        <taxon>Bacillota</taxon>
        <taxon>Clostridia</taxon>
        <taxon>Peptostreptococcales</taxon>
        <taxon>Filifactoraceae</taxon>
        <taxon>Criibacterium</taxon>
    </lineage>
</organism>
<evidence type="ECO:0000256" key="8">
    <source>
        <dbReference type="SAM" id="Phobius"/>
    </source>
</evidence>
<dbReference type="STRING" id="1871336.BBG48_10480"/>
<gene>
    <name evidence="9" type="primary">mreD</name>
    <name evidence="9" type="ORF">BBG48_005300</name>
</gene>
<evidence type="ECO:0000256" key="4">
    <source>
        <dbReference type="ARBA" id="ARBA00022692"/>
    </source>
</evidence>
<keyword evidence="4 8" id="KW-0812">Transmembrane</keyword>
<comment type="similarity">
    <text evidence="2">Belongs to the MreD family.</text>
</comment>
<proteinExistence type="inferred from homology"/>
<feature type="transmembrane region" description="Helical" evidence="8">
    <location>
        <begin position="137"/>
        <end position="159"/>
    </location>
</feature>
<protein>
    <submittedName>
        <fullName evidence="9">Rod shape-determining protein MreD</fullName>
    </submittedName>
</protein>
<evidence type="ECO:0000313" key="10">
    <source>
        <dbReference type="Proteomes" id="UP000093352"/>
    </source>
</evidence>
<evidence type="ECO:0000256" key="5">
    <source>
        <dbReference type="ARBA" id="ARBA00022960"/>
    </source>
</evidence>
<reference evidence="9 10" key="1">
    <citation type="journal article" date="2016" name="Genome Announc.">
        <title>Draft Genome Sequence of Criibacterium bergeronii gen. nov., sp. nov., Strain CCRI-22567T, Isolated from a Vaginal Sample from a Woman with Bacterial Vaginosis.</title>
        <authorList>
            <person name="Maheux A.F."/>
            <person name="Berube E."/>
            <person name="Boudreau D.K."/>
            <person name="Raymond F."/>
            <person name="Corbeil J."/>
            <person name="Roy P.H."/>
            <person name="Boissinot M."/>
            <person name="Omar R.F."/>
        </authorList>
    </citation>
    <scope>NUCLEOTIDE SEQUENCE [LARGE SCALE GENOMIC DNA]</scope>
    <source>
        <strain evidence="9 10">CCRI-22567</strain>
    </source>
</reference>
<evidence type="ECO:0000256" key="3">
    <source>
        <dbReference type="ARBA" id="ARBA00022475"/>
    </source>
</evidence>